<evidence type="ECO:0000313" key="2">
    <source>
        <dbReference type="EMBL" id="QMV40018.1"/>
    </source>
</evidence>
<proteinExistence type="predicted"/>
<sequence length="93" mass="10503">MRFEKVKKWSIAIIVAGALLLLFGLSQYLLGSYSSDTPESIFWTITARKIAFPICGLILIIVGVLNLKIIDGLEEELSDVRYEINKLRSKMKV</sequence>
<reference evidence="2 3" key="1">
    <citation type="submission" date="2019-07" db="EMBL/GenBank/DDBJ databases">
        <authorList>
            <person name="Kim J.K."/>
            <person name="Cheong H.-M."/>
            <person name="Choi Y."/>
            <person name="Hwang K.J."/>
            <person name="Lee S."/>
            <person name="Choi C."/>
        </authorList>
    </citation>
    <scope>NUCLEOTIDE SEQUENCE [LARGE SCALE GENOMIC DNA]</scope>
    <source>
        <strain evidence="2 3">KS 22</strain>
    </source>
</reference>
<evidence type="ECO:0000313" key="3">
    <source>
        <dbReference type="Proteomes" id="UP000515679"/>
    </source>
</evidence>
<gene>
    <name evidence="2" type="ORF">FPL14_01485</name>
</gene>
<keyword evidence="3" id="KW-1185">Reference proteome</keyword>
<feature type="transmembrane region" description="Helical" evidence="1">
    <location>
        <begin position="9"/>
        <end position="30"/>
    </location>
</feature>
<keyword evidence="1" id="KW-1133">Transmembrane helix</keyword>
<evidence type="ECO:0000256" key="1">
    <source>
        <dbReference type="SAM" id="Phobius"/>
    </source>
</evidence>
<dbReference type="Proteomes" id="UP000515679">
    <property type="component" value="Chromosome"/>
</dbReference>
<accession>A0A7G5BST4</accession>
<keyword evidence="1" id="KW-0472">Membrane</keyword>
<dbReference type="KEGG" id="cchl:FPL14_01485"/>
<dbReference type="EMBL" id="CP041969">
    <property type="protein sequence ID" value="QMV40018.1"/>
    <property type="molecule type" value="Genomic_DNA"/>
</dbReference>
<name>A0A7G5BST4_9BACL</name>
<dbReference type="AlphaFoldDB" id="A0A7G5BST4"/>
<dbReference type="RefSeq" id="WP_182301352.1">
    <property type="nucleotide sequence ID" value="NZ_CP041969.1"/>
</dbReference>
<organism evidence="2 3">
    <name type="scientific">Cohnella cholangitidis</name>
    <dbReference type="NCBI Taxonomy" id="2598458"/>
    <lineage>
        <taxon>Bacteria</taxon>
        <taxon>Bacillati</taxon>
        <taxon>Bacillota</taxon>
        <taxon>Bacilli</taxon>
        <taxon>Bacillales</taxon>
        <taxon>Paenibacillaceae</taxon>
        <taxon>Cohnella</taxon>
    </lineage>
</organism>
<keyword evidence="1" id="KW-0812">Transmembrane</keyword>
<protein>
    <submittedName>
        <fullName evidence="2">Uncharacterized protein</fullName>
    </submittedName>
</protein>
<feature type="transmembrane region" description="Helical" evidence="1">
    <location>
        <begin position="50"/>
        <end position="67"/>
    </location>
</feature>